<feature type="region of interest" description="Disordered" evidence="1">
    <location>
        <begin position="1"/>
        <end position="24"/>
    </location>
</feature>
<sequence>MRLFPVCEEDEDGSDEEGDQSFLVTSPLSDSSFAIGAFPTSPTIASSFAASGAAAREEEEEEPAGEDGPLRPLDPPASPGSGPSDDEMLTLSDAEDDLLGFAPLMRHSSRHTSVPVRPRPRTRCMSMSSVAASSGEPLLSVPVGALHAGFPTLARASLLPVPGVPYMMHESSASTADLLRAAVDADTEKMEFGVLEPQTKVELFDVYSGDEEDEEDDRCTDGKENEDAFVLGVDVAGRAELSAFCAAHQQPTSADGIRVLAAHL</sequence>
<accession>K5WEC0</accession>
<proteinExistence type="predicted"/>
<dbReference type="AlphaFoldDB" id="K5WEC0"/>
<dbReference type="RefSeq" id="XP_007395211.1">
    <property type="nucleotide sequence ID" value="XM_007395149.1"/>
</dbReference>
<gene>
    <name evidence="2" type="ORF">PHACADRAFT_255133</name>
</gene>
<evidence type="ECO:0000256" key="1">
    <source>
        <dbReference type="SAM" id="MobiDB-lite"/>
    </source>
</evidence>
<protein>
    <submittedName>
        <fullName evidence="2">Uncharacterized protein</fullName>
    </submittedName>
</protein>
<reference evidence="2 3" key="1">
    <citation type="journal article" date="2012" name="BMC Genomics">
        <title>Comparative genomics of the white-rot fungi, Phanerochaete carnosa and P. chrysosporium, to elucidate the genetic basis of the distinct wood types they colonize.</title>
        <authorList>
            <person name="Suzuki H."/>
            <person name="MacDonald J."/>
            <person name="Syed K."/>
            <person name="Salamov A."/>
            <person name="Hori C."/>
            <person name="Aerts A."/>
            <person name="Henrissat B."/>
            <person name="Wiebenga A."/>
            <person name="vanKuyk P.A."/>
            <person name="Barry K."/>
            <person name="Lindquist E."/>
            <person name="LaButti K."/>
            <person name="Lapidus A."/>
            <person name="Lucas S."/>
            <person name="Coutinho P."/>
            <person name="Gong Y."/>
            <person name="Samejima M."/>
            <person name="Mahadevan R."/>
            <person name="Abou-Zaid M."/>
            <person name="de Vries R.P."/>
            <person name="Igarashi K."/>
            <person name="Yadav J.S."/>
            <person name="Grigoriev I.V."/>
            <person name="Master E.R."/>
        </authorList>
    </citation>
    <scope>NUCLEOTIDE SEQUENCE [LARGE SCALE GENOMIC DNA]</scope>
    <source>
        <strain evidence="2 3">HHB-10118-sp</strain>
    </source>
</reference>
<feature type="compositionally biased region" description="Acidic residues" evidence="1">
    <location>
        <begin position="7"/>
        <end position="19"/>
    </location>
</feature>
<evidence type="ECO:0000313" key="3">
    <source>
        <dbReference type="Proteomes" id="UP000008370"/>
    </source>
</evidence>
<dbReference type="Proteomes" id="UP000008370">
    <property type="component" value="Unassembled WGS sequence"/>
</dbReference>
<feature type="region of interest" description="Disordered" evidence="1">
    <location>
        <begin position="47"/>
        <end position="89"/>
    </location>
</feature>
<dbReference type="KEGG" id="pco:PHACADRAFT_255133"/>
<organism evidence="2 3">
    <name type="scientific">Phanerochaete carnosa (strain HHB-10118-sp)</name>
    <name type="common">White-rot fungus</name>
    <name type="synonym">Peniophora carnosa</name>
    <dbReference type="NCBI Taxonomy" id="650164"/>
    <lineage>
        <taxon>Eukaryota</taxon>
        <taxon>Fungi</taxon>
        <taxon>Dikarya</taxon>
        <taxon>Basidiomycota</taxon>
        <taxon>Agaricomycotina</taxon>
        <taxon>Agaricomycetes</taxon>
        <taxon>Polyporales</taxon>
        <taxon>Phanerochaetaceae</taxon>
        <taxon>Phanerochaete</taxon>
    </lineage>
</organism>
<keyword evidence="3" id="KW-1185">Reference proteome</keyword>
<dbReference type="EMBL" id="JH930471">
    <property type="protein sequence ID" value="EKM57404.1"/>
    <property type="molecule type" value="Genomic_DNA"/>
</dbReference>
<evidence type="ECO:0000313" key="2">
    <source>
        <dbReference type="EMBL" id="EKM57404.1"/>
    </source>
</evidence>
<dbReference type="HOGENOM" id="CLU_1054150_0_0_1"/>
<name>K5WEC0_PHACS</name>
<dbReference type="InParanoid" id="K5WEC0"/>
<dbReference type="GeneID" id="18916236"/>